<name>A0A2R6WTF8_MARPO</name>
<evidence type="ECO:0000313" key="2">
    <source>
        <dbReference type="Proteomes" id="UP000244005"/>
    </source>
</evidence>
<dbReference type="Proteomes" id="UP000244005">
    <property type="component" value="Unassembled WGS sequence"/>
</dbReference>
<sequence>MSAEFVAQVFDVASTHEPTLTFALIVRALIFRELSLNLVYRARRNGNDDFMVKSIENLSFEGRLQRKLVMGLILHSLNLGREMTFTFPVVGKAISESVCFLEEAKCRE</sequence>
<proteinExistence type="predicted"/>
<dbReference type="AlphaFoldDB" id="A0A2R6WTF8"/>
<protein>
    <submittedName>
        <fullName evidence="1">Uncharacterized protein</fullName>
    </submittedName>
</protein>
<dbReference type="EMBL" id="KZ772731">
    <property type="protein sequence ID" value="PTQ37132.1"/>
    <property type="molecule type" value="Genomic_DNA"/>
</dbReference>
<keyword evidence="2" id="KW-1185">Reference proteome</keyword>
<organism evidence="1 2">
    <name type="scientific">Marchantia polymorpha</name>
    <name type="common">Common liverwort</name>
    <name type="synonym">Marchantia aquatica</name>
    <dbReference type="NCBI Taxonomy" id="3197"/>
    <lineage>
        <taxon>Eukaryota</taxon>
        <taxon>Viridiplantae</taxon>
        <taxon>Streptophyta</taxon>
        <taxon>Embryophyta</taxon>
        <taxon>Marchantiophyta</taxon>
        <taxon>Marchantiopsida</taxon>
        <taxon>Marchantiidae</taxon>
        <taxon>Marchantiales</taxon>
        <taxon>Marchantiaceae</taxon>
        <taxon>Marchantia</taxon>
    </lineage>
</organism>
<gene>
    <name evidence="1" type="ORF">MARPO_0059s0062</name>
</gene>
<evidence type="ECO:0000313" key="1">
    <source>
        <dbReference type="EMBL" id="PTQ37132.1"/>
    </source>
</evidence>
<accession>A0A2R6WTF8</accession>
<reference evidence="2" key="1">
    <citation type="journal article" date="2017" name="Cell">
        <title>Insights into land plant evolution garnered from the Marchantia polymorpha genome.</title>
        <authorList>
            <person name="Bowman J.L."/>
            <person name="Kohchi T."/>
            <person name="Yamato K.T."/>
            <person name="Jenkins J."/>
            <person name="Shu S."/>
            <person name="Ishizaki K."/>
            <person name="Yamaoka S."/>
            <person name="Nishihama R."/>
            <person name="Nakamura Y."/>
            <person name="Berger F."/>
            <person name="Adam C."/>
            <person name="Aki S.S."/>
            <person name="Althoff F."/>
            <person name="Araki T."/>
            <person name="Arteaga-Vazquez M.A."/>
            <person name="Balasubrmanian S."/>
            <person name="Barry K."/>
            <person name="Bauer D."/>
            <person name="Boehm C.R."/>
            <person name="Briginshaw L."/>
            <person name="Caballero-Perez J."/>
            <person name="Catarino B."/>
            <person name="Chen F."/>
            <person name="Chiyoda S."/>
            <person name="Chovatia M."/>
            <person name="Davies K.M."/>
            <person name="Delmans M."/>
            <person name="Demura T."/>
            <person name="Dierschke T."/>
            <person name="Dolan L."/>
            <person name="Dorantes-Acosta A.E."/>
            <person name="Eklund D.M."/>
            <person name="Florent S.N."/>
            <person name="Flores-Sandoval E."/>
            <person name="Fujiyama A."/>
            <person name="Fukuzawa H."/>
            <person name="Galik B."/>
            <person name="Grimanelli D."/>
            <person name="Grimwood J."/>
            <person name="Grossniklaus U."/>
            <person name="Hamada T."/>
            <person name="Haseloff J."/>
            <person name="Hetherington A.J."/>
            <person name="Higo A."/>
            <person name="Hirakawa Y."/>
            <person name="Hundley H.N."/>
            <person name="Ikeda Y."/>
            <person name="Inoue K."/>
            <person name="Inoue S.I."/>
            <person name="Ishida S."/>
            <person name="Jia Q."/>
            <person name="Kakita M."/>
            <person name="Kanazawa T."/>
            <person name="Kawai Y."/>
            <person name="Kawashima T."/>
            <person name="Kennedy M."/>
            <person name="Kinose K."/>
            <person name="Kinoshita T."/>
            <person name="Kohara Y."/>
            <person name="Koide E."/>
            <person name="Komatsu K."/>
            <person name="Kopischke S."/>
            <person name="Kubo M."/>
            <person name="Kyozuka J."/>
            <person name="Lagercrantz U."/>
            <person name="Lin S.S."/>
            <person name="Lindquist E."/>
            <person name="Lipzen A.M."/>
            <person name="Lu C.W."/>
            <person name="De Luna E."/>
            <person name="Martienssen R.A."/>
            <person name="Minamino N."/>
            <person name="Mizutani M."/>
            <person name="Mizutani M."/>
            <person name="Mochizuki N."/>
            <person name="Monte I."/>
            <person name="Mosher R."/>
            <person name="Nagasaki H."/>
            <person name="Nakagami H."/>
            <person name="Naramoto S."/>
            <person name="Nishitani K."/>
            <person name="Ohtani M."/>
            <person name="Okamoto T."/>
            <person name="Okumura M."/>
            <person name="Phillips J."/>
            <person name="Pollak B."/>
            <person name="Reinders A."/>
            <person name="Rovekamp M."/>
            <person name="Sano R."/>
            <person name="Sawa S."/>
            <person name="Schmid M.W."/>
            <person name="Shirakawa M."/>
            <person name="Solano R."/>
            <person name="Spunde A."/>
            <person name="Suetsugu N."/>
            <person name="Sugano S."/>
            <person name="Sugiyama A."/>
            <person name="Sun R."/>
            <person name="Suzuki Y."/>
            <person name="Takenaka M."/>
            <person name="Takezawa D."/>
            <person name="Tomogane H."/>
            <person name="Tsuzuki M."/>
            <person name="Ueda T."/>
            <person name="Umeda M."/>
            <person name="Ward J.M."/>
            <person name="Watanabe Y."/>
            <person name="Yazaki K."/>
            <person name="Yokoyama R."/>
            <person name="Yoshitake Y."/>
            <person name="Yotsui I."/>
            <person name="Zachgo S."/>
            <person name="Schmutz J."/>
        </authorList>
    </citation>
    <scope>NUCLEOTIDE SEQUENCE [LARGE SCALE GENOMIC DNA]</scope>
    <source>
        <strain evidence="2">Tak-1</strain>
    </source>
</reference>